<name>A0A368KKN0_9GAMM</name>
<accession>A0A368KKN0</accession>
<dbReference type="EMBL" id="QFWQ01000002">
    <property type="protein sequence ID" value="RCS31525.1"/>
    <property type="molecule type" value="Genomic_DNA"/>
</dbReference>
<sequence length="279" mass="30280">MLRRRRWREPAREYRWHGPALLVALLLHALFALVVWQQMRPRLPPAPHASREEALEVRFITSTPPAAALLPPAPSAPSRPRTPPRHEPPAQNAMALELPAPPAASRLYDKQGQPLLPAPTASAPAPDYVSNLPRDDARIMQHRSPVEYRATRFDKDWGGGNAFDSALQKLVDKTTVKQTIRLPRGVRIHCAVSLAMLAGGCGGEPPPPPSAKDGDERLSMAPAAPLDGAAHLPPKPDEAACIAMYRAGKPLAWGCPVDTPNRAVDAELRERAAGAARDH</sequence>
<evidence type="ECO:0000313" key="2">
    <source>
        <dbReference type="EMBL" id="RCS31525.1"/>
    </source>
</evidence>
<feature type="region of interest" description="Disordered" evidence="1">
    <location>
        <begin position="65"/>
        <end position="90"/>
    </location>
</feature>
<evidence type="ECO:0000256" key="1">
    <source>
        <dbReference type="SAM" id="MobiDB-lite"/>
    </source>
</evidence>
<feature type="compositionally biased region" description="Pro residues" evidence="1">
    <location>
        <begin position="71"/>
        <end position="81"/>
    </location>
</feature>
<comment type="caution">
    <text evidence="2">The sequence shown here is derived from an EMBL/GenBank/DDBJ whole genome shotgun (WGS) entry which is preliminary data.</text>
</comment>
<organism evidence="2 3">
    <name type="scientific">Rhodanobacter denitrificans</name>
    <dbReference type="NCBI Taxonomy" id="666685"/>
    <lineage>
        <taxon>Bacteria</taxon>
        <taxon>Pseudomonadati</taxon>
        <taxon>Pseudomonadota</taxon>
        <taxon>Gammaproteobacteria</taxon>
        <taxon>Lysobacterales</taxon>
        <taxon>Rhodanobacteraceae</taxon>
        <taxon>Rhodanobacter</taxon>
    </lineage>
</organism>
<feature type="compositionally biased region" description="Low complexity" evidence="1">
    <location>
        <begin position="114"/>
        <end position="126"/>
    </location>
</feature>
<feature type="region of interest" description="Disordered" evidence="1">
    <location>
        <begin position="106"/>
        <end position="138"/>
    </location>
</feature>
<dbReference type="AlphaFoldDB" id="A0A368KKN0"/>
<dbReference type="Proteomes" id="UP000252387">
    <property type="component" value="Unassembled WGS sequence"/>
</dbReference>
<gene>
    <name evidence="2" type="ORF">DEO45_01345</name>
</gene>
<reference evidence="2 3" key="1">
    <citation type="submission" date="2018-05" db="EMBL/GenBank/DDBJ databases">
        <title>Draft genome sequence of Rhodanobacter denitrificans Yn1 isolated from gold copper mine.</title>
        <authorList>
            <person name="Yang N."/>
            <person name="Mazhar H.S."/>
            <person name="Rensing C."/>
        </authorList>
    </citation>
    <scope>NUCLEOTIDE SEQUENCE [LARGE SCALE GENOMIC DNA]</scope>
    <source>
        <strain evidence="2 3">Yn1</strain>
    </source>
</reference>
<dbReference type="OrthoDB" id="5949272at2"/>
<protein>
    <submittedName>
        <fullName evidence="2">Uncharacterized protein</fullName>
    </submittedName>
</protein>
<proteinExistence type="predicted"/>
<evidence type="ECO:0000313" key="3">
    <source>
        <dbReference type="Proteomes" id="UP000252387"/>
    </source>
</evidence>
<keyword evidence="3" id="KW-1185">Reference proteome</keyword>